<dbReference type="PROSITE" id="PS51669">
    <property type="entry name" value="4FE4S_MOW_BIS_MGD"/>
    <property type="match status" value="1"/>
</dbReference>
<feature type="domain" description="4Fe-4S Mo/W bis-MGD-type" evidence="10">
    <location>
        <begin position="44"/>
        <end position="104"/>
    </location>
</feature>
<evidence type="ECO:0000313" key="12">
    <source>
        <dbReference type="Proteomes" id="UP000503399"/>
    </source>
</evidence>
<protein>
    <submittedName>
        <fullName evidence="11">Putative polysulfide reductase chain A</fullName>
        <ecNumber evidence="11">1.8.5.5</ecNumber>
    </submittedName>
</protein>
<gene>
    <name evidence="11" type="ORF">R50_1049</name>
</gene>
<dbReference type="Pfam" id="PF04879">
    <property type="entry name" value="Molybdop_Fe4S4"/>
    <property type="match status" value="1"/>
</dbReference>
<keyword evidence="6" id="KW-0732">Signal</keyword>
<sequence>MKVWMTRRDFVKTSAMIGAGLTVLGPRTLEKVVRAESSSPDEYKAWAPNICTMCASGCGVVVQTKGQGSGKRALKIDGNPLDPFNQGRICPRGQSGLRLAYYPERITTPLIRVPGSKRGEWRFRAASWDEAYRYIQDKITANNIKRHEMGIAAGWVICAYYRPEVVSFAMSIGMPNIYGTPMQPCVTGSHFGSDTLTGNFNIHDEVQADYENAKYFIAFGNNSSFAGISTGRGLRFARGMRDNGTKVVIVDPRMSEAAAHADEWVPIRPGTDLALALAMANVIVTNRYYDAPYLAKYSNMPFLVDASGPFPQLMMDVDPKTQMPTRFYVFDETRQTVVPVPGMFGRNQVDVNGVEVIPALTVPAGTTAQGKKVLTVFQVLQERLKAYTPEWAADITALPAAQIRHIAEEFGQTRPALVEPGWHDGRYPNSVMLRRTLALLQLLVGGYDVPGGWVFSGSYHEDMANMMKYLAGGGDLAKYPPMAIPGITSPMGVMNMFSDPSFWPEGFPQITTAWSEQEVKAGRDPVAFPLFTNVGWDAAIDGRLQWKGQPYRLRAIWMYQANPVRNAMSAAKWQEMLSNPNLPLVVAIDIAPNDSNIYADVILPDQVYLEKEDELFDLGHSHQVGVRMRVPALEPPKDTRPALDILAQMAAMLHGDWAGTLAMVRGWDANQVRHAVQKALNTGKSVTLAIQQYQIRSKAKEWGVNPQALEAELRKNGLVVHEQASEVLAKWAMPEKLPVPTISGRLEAYSLVLAGFVRQYGYKPEWDPLVTFVEPNWKPGEGLHPRLQGNEFFFAYGKTPLQSHCATLNNDLLVSLSELRRDQITGIWLHSKAAQRLGIKNGDKILLTNQVSGQRTTGIAYVTEMVRPDTVYMMSDFGAQNSKVYGHGVGTALSAIVPARPEMVVGAPQSGAFTITVERA</sequence>
<dbReference type="Gene3D" id="3.40.50.740">
    <property type="match status" value="1"/>
</dbReference>
<dbReference type="Proteomes" id="UP000503399">
    <property type="component" value="Chromosome"/>
</dbReference>
<dbReference type="InterPro" id="IPR006656">
    <property type="entry name" value="Mopterin_OxRdtase"/>
</dbReference>
<dbReference type="SUPFAM" id="SSF53706">
    <property type="entry name" value="Formate dehydrogenase/DMSO reductase, domains 1-3"/>
    <property type="match status" value="1"/>
</dbReference>
<dbReference type="InterPro" id="IPR027467">
    <property type="entry name" value="MopterinOxRdtase_cofactor_BS"/>
</dbReference>
<evidence type="ECO:0000256" key="2">
    <source>
        <dbReference type="ARBA" id="ARBA00010312"/>
    </source>
</evidence>
<dbReference type="InterPro" id="IPR006657">
    <property type="entry name" value="MoPterin_dinucl-bd_dom"/>
</dbReference>
<evidence type="ECO:0000256" key="3">
    <source>
        <dbReference type="ARBA" id="ARBA00022485"/>
    </source>
</evidence>
<dbReference type="Pfam" id="PF00384">
    <property type="entry name" value="Molybdopterin"/>
    <property type="match status" value="1"/>
</dbReference>
<dbReference type="KEGG" id="hfv:R50_1049"/>
<name>A0A6F8ZGG5_9FIRM</name>
<dbReference type="InterPro" id="IPR006311">
    <property type="entry name" value="TAT_signal"/>
</dbReference>
<evidence type="ECO:0000256" key="7">
    <source>
        <dbReference type="ARBA" id="ARBA00023002"/>
    </source>
</evidence>
<keyword evidence="12" id="KW-1185">Reference proteome</keyword>
<keyword evidence="4" id="KW-0500">Molybdenum</keyword>
<dbReference type="Pfam" id="PF01568">
    <property type="entry name" value="Molydop_binding"/>
    <property type="match status" value="1"/>
</dbReference>
<dbReference type="GO" id="GO:0016491">
    <property type="term" value="F:oxidoreductase activity"/>
    <property type="evidence" value="ECO:0007669"/>
    <property type="project" value="UniProtKB-KW"/>
</dbReference>
<proteinExistence type="inferred from homology"/>
<dbReference type="GO" id="GO:0046872">
    <property type="term" value="F:metal ion binding"/>
    <property type="evidence" value="ECO:0007669"/>
    <property type="project" value="UniProtKB-KW"/>
</dbReference>
<accession>A0A6F8ZGG5</accession>
<dbReference type="NCBIfam" id="TIGR01409">
    <property type="entry name" value="TAT_signal_seq"/>
    <property type="match status" value="1"/>
</dbReference>
<dbReference type="SUPFAM" id="SSF50692">
    <property type="entry name" value="ADC-like"/>
    <property type="match status" value="1"/>
</dbReference>
<reference evidence="11 12" key="1">
    <citation type="submission" date="2020-02" db="EMBL/GenBank/DDBJ databases">
        <authorList>
            <person name="Hogendoorn C."/>
        </authorList>
    </citation>
    <scope>NUCLEOTIDE SEQUENCE [LARGE SCALE GENOMIC DNA]</scope>
    <source>
        <strain evidence="11">R501</strain>
    </source>
</reference>
<dbReference type="AlphaFoldDB" id="A0A6F8ZGG5"/>
<keyword evidence="3" id="KW-0004">4Fe-4S</keyword>
<evidence type="ECO:0000256" key="9">
    <source>
        <dbReference type="ARBA" id="ARBA00023014"/>
    </source>
</evidence>
<keyword evidence="7 11" id="KW-0560">Oxidoreductase</keyword>
<organism evidence="11 12">
    <name type="scientific">Candidatus Hydrogenisulfobacillus filiaventi</name>
    <dbReference type="NCBI Taxonomy" id="2707344"/>
    <lineage>
        <taxon>Bacteria</taxon>
        <taxon>Bacillati</taxon>
        <taxon>Bacillota</taxon>
        <taxon>Clostridia</taxon>
        <taxon>Eubacteriales</taxon>
        <taxon>Clostridiales Family XVII. Incertae Sedis</taxon>
        <taxon>Candidatus Hydrogenisulfobacillus</taxon>
    </lineage>
</organism>
<dbReference type="InterPro" id="IPR009010">
    <property type="entry name" value="Asp_de-COase-like_dom_sf"/>
</dbReference>
<dbReference type="PROSITE" id="PS00551">
    <property type="entry name" value="MOLYBDOPTERIN_PROK_1"/>
    <property type="match status" value="1"/>
</dbReference>
<dbReference type="PROSITE" id="PS51318">
    <property type="entry name" value="TAT"/>
    <property type="match status" value="1"/>
</dbReference>
<keyword evidence="9" id="KW-0411">Iron-sulfur</keyword>
<dbReference type="PANTHER" id="PTHR43742:SF9">
    <property type="entry name" value="TETRATHIONATE REDUCTASE SUBUNIT A"/>
    <property type="match status" value="1"/>
</dbReference>
<dbReference type="InterPro" id="IPR019546">
    <property type="entry name" value="TAT_signal_bac_arc"/>
</dbReference>
<dbReference type="InterPro" id="IPR006963">
    <property type="entry name" value="Mopterin_OxRdtase_4Fe-4S_dom"/>
</dbReference>
<dbReference type="GO" id="GO:0051539">
    <property type="term" value="F:4 iron, 4 sulfur cluster binding"/>
    <property type="evidence" value="ECO:0007669"/>
    <property type="project" value="UniProtKB-KW"/>
</dbReference>
<keyword evidence="8" id="KW-0408">Iron</keyword>
<dbReference type="EMBL" id="LR778114">
    <property type="protein sequence ID" value="CAB1128555.1"/>
    <property type="molecule type" value="Genomic_DNA"/>
</dbReference>
<dbReference type="InterPro" id="IPR050612">
    <property type="entry name" value="Prok_Mopterin_Oxidored"/>
</dbReference>
<dbReference type="PANTHER" id="PTHR43742">
    <property type="entry name" value="TRIMETHYLAMINE-N-OXIDE REDUCTASE"/>
    <property type="match status" value="1"/>
</dbReference>
<evidence type="ECO:0000313" key="11">
    <source>
        <dbReference type="EMBL" id="CAB1128555.1"/>
    </source>
</evidence>
<evidence type="ECO:0000256" key="1">
    <source>
        <dbReference type="ARBA" id="ARBA00001966"/>
    </source>
</evidence>
<dbReference type="Gene3D" id="3.40.228.10">
    <property type="entry name" value="Dimethylsulfoxide Reductase, domain 2"/>
    <property type="match status" value="1"/>
</dbReference>
<comment type="cofactor">
    <cofactor evidence="1">
        <name>[4Fe-4S] cluster</name>
        <dbReference type="ChEBI" id="CHEBI:49883"/>
    </cofactor>
</comment>
<evidence type="ECO:0000256" key="6">
    <source>
        <dbReference type="ARBA" id="ARBA00022729"/>
    </source>
</evidence>
<dbReference type="Gene3D" id="3.30.200.210">
    <property type="match status" value="1"/>
</dbReference>
<dbReference type="Gene3D" id="2.40.40.20">
    <property type="match status" value="1"/>
</dbReference>
<dbReference type="GO" id="GO:0043546">
    <property type="term" value="F:molybdopterin cofactor binding"/>
    <property type="evidence" value="ECO:0007669"/>
    <property type="project" value="InterPro"/>
</dbReference>
<evidence type="ECO:0000256" key="4">
    <source>
        <dbReference type="ARBA" id="ARBA00022505"/>
    </source>
</evidence>
<evidence type="ECO:0000256" key="5">
    <source>
        <dbReference type="ARBA" id="ARBA00022723"/>
    </source>
</evidence>
<evidence type="ECO:0000256" key="8">
    <source>
        <dbReference type="ARBA" id="ARBA00023004"/>
    </source>
</evidence>
<keyword evidence="5" id="KW-0479">Metal-binding</keyword>
<dbReference type="SMART" id="SM00926">
    <property type="entry name" value="Molybdop_Fe4S4"/>
    <property type="match status" value="1"/>
</dbReference>
<evidence type="ECO:0000259" key="10">
    <source>
        <dbReference type="PROSITE" id="PS51669"/>
    </source>
</evidence>
<dbReference type="EC" id="1.8.5.5" evidence="11"/>
<comment type="similarity">
    <text evidence="2">Belongs to the prokaryotic molybdopterin-containing oxidoreductase family.</text>
</comment>